<proteinExistence type="predicted"/>
<accession>A0A3L6RG67</accession>
<name>A0A3L6RG67_PANMI</name>
<dbReference type="AlphaFoldDB" id="A0A3L6RG67"/>
<keyword evidence="2" id="KW-0732">Signal</keyword>
<dbReference type="Proteomes" id="UP000275267">
    <property type="component" value="Unassembled WGS sequence"/>
</dbReference>
<evidence type="ECO:0000313" key="3">
    <source>
        <dbReference type="EMBL" id="RLN03393.1"/>
    </source>
</evidence>
<feature type="signal peptide" evidence="2">
    <location>
        <begin position="1"/>
        <end position="21"/>
    </location>
</feature>
<evidence type="ECO:0000313" key="4">
    <source>
        <dbReference type="Proteomes" id="UP000275267"/>
    </source>
</evidence>
<feature type="compositionally biased region" description="Basic and acidic residues" evidence="1">
    <location>
        <begin position="136"/>
        <end position="154"/>
    </location>
</feature>
<gene>
    <name evidence="3" type="ORF">C2845_PM13G08490</name>
</gene>
<feature type="compositionally biased region" description="Polar residues" evidence="1">
    <location>
        <begin position="19"/>
        <end position="33"/>
    </location>
</feature>
<reference evidence="4" key="1">
    <citation type="journal article" date="2019" name="Nat. Commun.">
        <title>The genome of broomcorn millet.</title>
        <authorList>
            <person name="Zou C."/>
            <person name="Miki D."/>
            <person name="Li D."/>
            <person name="Tang Q."/>
            <person name="Xiao L."/>
            <person name="Rajput S."/>
            <person name="Deng P."/>
            <person name="Jia W."/>
            <person name="Huang R."/>
            <person name="Zhang M."/>
            <person name="Sun Y."/>
            <person name="Hu J."/>
            <person name="Fu X."/>
            <person name="Schnable P.S."/>
            <person name="Li F."/>
            <person name="Zhang H."/>
            <person name="Feng B."/>
            <person name="Zhu X."/>
            <person name="Liu R."/>
            <person name="Schnable J.C."/>
            <person name="Zhu J.-K."/>
            <person name="Zhang H."/>
        </authorList>
    </citation>
    <scope>NUCLEOTIDE SEQUENCE [LARGE SCALE GENOMIC DNA]</scope>
</reference>
<feature type="chain" id="PRO_5017993568" evidence="2">
    <location>
        <begin position="22"/>
        <end position="196"/>
    </location>
</feature>
<feature type="region of interest" description="Disordered" evidence="1">
    <location>
        <begin position="19"/>
        <end position="96"/>
    </location>
</feature>
<evidence type="ECO:0000256" key="2">
    <source>
        <dbReference type="SAM" id="SignalP"/>
    </source>
</evidence>
<protein>
    <submittedName>
        <fullName evidence="3">Uncharacterized protein</fullName>
    </submittedName>
</protein>
<sequence>MAALYPRLVVLLAVVSTPATTEKPSRRCSSSRAQDLEVEDNSWEAKATRRKNDKGNNNNRSDKGQYNNSGAACKRKPEDQVANVERNSCSKKPSKLQDQYEKILHKQCPMHPKAKRIMFQCTILRKSLNAPPPPDDQEKDKDKEDGGKDNENGTRGDPAVELIVDAGAPSRRHDARRGSFDGISHSGELLVTAHAL</sequence>
<feature type="region of interest" description="Disordered" evidence="1">
    <location>
        <begin position="126"/>
        <end position="186"/>
    </location>
</feature>
<comment type="caution">
    <text evidence="3">The sequence shown here is derived from an EMBL/GenBank/DDBJ whole genome shotgun (WGS) entry which is preliminary data.</text>
</comment>
<keyword evidence="4" id="KW-1185">Reference proteome</keyword>
<dbReference type="EMBL" id="PQIB02000008">
    <property type="protein sequence ID" value="RLN03393.1"/>
    <property type="molecule type" value="Genomic_DNA"/>
</dbReference>
<evidence type="ECO:0000256" key="1">
    <source>
        <dbReference type="SAM" id="MobiDB-lite"/>
    </source>
</evidence>
<organism evidence="3 4">
    <name type="scientific">Panicum miliaceum</name>
    <name type="common">Proso millet</name>
    <name type="synonym">Broomcorn millet</name>
    <dbReference type="NCBI Taxonomy" id="4540"/>
    <lineage>
        <taxon>Eukaryota</taxon>
        <taxon>Viridiplantae</taxon>
        <taxon>Streptophyta</taxon>
        <taxon>Embryophyta</taxon>
        <taxon>Tracheophyta</taxon>
        <taxon>Spermatophyta</taxon>
        <taxon>Magnoliopsida</taxon>
        <taxon>Liliopsida</taxon>
        <taxon>Poales</taxon>
        <taxon>Poaceae</taxon>
        <taxon>PACMAD clade</taxon>
        <taxon>Panicoideae</taxon>
        <taxon>Panicodae</taxon>
        <taxon>Paniceae</taxon>
        <taxon>Panicinae</taxon>
        <taxon>Panicum</taxon>
        <taxon>Panicum sect. Panicum</taxon>
    </lineage>
</organism>